<protein>
    <submittedName>
        <fullName evidence="5">TRAP transporter substrate-binding protein DctP</fullName>
    </submittedName>
</protein>
<dbReference type="InterPro" id="IPR038404">
    <property type="entry name" value="TRAP_DctP_sf"/>
</dbReference>
<dbReference type="PANTHER" id="PTHR33376:SF7">
    <property type="entry name" value="C4-DICARBOXYLATE-BINDING PROTEIN DCTB"/>
    <property type="match status" value="1"/>
</dbReference>
<evidence type="ECO:0000256" key="3">
    <source>
        <dbReference type="ARBA" id="ARBA00022729"/>
    </source>
</evidence>
<dbReference type="Gene3D" id="3.40.190.170">
    <property type="entry name" value="Bacterial extracellular solute-binding protein, family 7"/>
    <property type="match status" value="1"/>
</dbReference>
<keyword evidence="2" id="KW-0813">Transport</keyword>
<evidence type="ECO:0000313" key="6">
    <source>
        <dbReference type="Proteomes" id="UP001165368"/>
    </source>
</evidence>
<evidence type="ECO:0000256" key="1">
    <source>
        <dbReference type="ARBA" id="ARBA00009023"/>
    </source>
</evidence>
<dbReference type="RefSeq" id="WP_237818389.1">
    <property type="nucleotide sequence ID" value="NZ_JAKLTQ010000002.1"/>
</dbReference>
<organism evidence="5 6">
    <name type="scientific">Arthrobacter hankyongi</name>
    <dbReference type="NCBI Taxonomy" id="2904801"/>
    <lineage>
        <taxon>Bacteria</taxon>
        <taxon>Bacillati</taxon>
        <taxon>Actinomycetota</taxon>
        <taxon>Actinomycetes</taxon>
        <taxon>Micrococcales</taxon>
        <taxon>Micrococcaceae</taxon>
        <taxon>Arthrobacter</taxon>
    </lineage>
</organism>
<feature type="chain" id="PRO_5046428576" evidence="4">
    <location>
        <begin position="32"/>
        <end position="426"/>
    </location>
</feature>
<dbReference type="PROSITE" id="PS51257">
    <property type="entry name" value="PROKAR_LIPOPROTEIN"/>
    <property type="match status" value="1"/>
</dbReference>
<evidence type="ECO:0000256" key="4">
    <source>
        <dbReference type="SAM" id="SignalP"/>
    </source>
</evidence>
<evidence type="ECO:0000313" key="5">
    <source>
        <dbReference type="EMBL" id="MCG2621284.1"/>
    </source>
</evidence>
<proteinExistence type="inferred from homology"/>
<keyword evidence="3 4" id="KW-0732">Signal</keyword>
<accession>A0ABS9L463</accession>
<dbReference type="PANTHER" id="PTHR33376">
    <property type="match status" value="1"/>
</dbReference>
<gene>
    <name evidence="5" type="primary">dctP</name>
    <name evidence="5" type="ORF">LVY72_05075</name>
</gene>
<dbReference type="EMBL" id="JAKLTQ010000002">
    <property type="protein sequence ID" value="MCG2621284.1"/>
    <property type="molecule type" value="Genomic_DNA"/>
</dbReference>
<dbReference type="NCBIfam" id="NF037995">
    <property type="entry name" value="TRAP_S1"/>
    <property type="match status" value="1"/>
</dbReference>
<comment type="similarity">
    <text evidence="1">Belongs to the bacterial solute-binding protein 7 family.</text>
</comment>
<sequence length="426" mass="45221">MNRKRSFRPAAAGLTLLALFLGGCSASSGTAASQESVEPGSSKEEYAAALAGMEPVTLTMQLPSAPKSTTSAPNEAYAAAVEEWSGGKIKFDILYANSRVTINEMNAALADGLVDSGMHMPVTEPESFPANTLAGDLMFLQESTPLAGSMQLVSSWIEFGAQQEAISNELEEYGIQPLLPLLPTSGTSLLCNGQAVTSLGEAKGKQIRAGAPSNVPAIEVLGATAVSLPVAEVYQGLQRGVVDCAAGNAVLANTVGLFEVTTDWTLDPEVQLAGTSMSFGFNKDRWDSLPLAARQLLWDRLDGYIEQHLATTVIKQTGEAIGVANKAGVKFHEWAPDARDAIKAHLNSFLEEAPGQAPKDVDGAAFVEAAKTANDRWKTIITEDLGFKDDTAWSELDSWISENELDVSPLSDRLMEEALLPHRPAA</sequence>
<comment type="caution">
    <text evidence="5">The sequence shown here is derived from an EMBL/GenBank/DDBJ whole genome shotgun (WGS) entry which is preliminary data.</text>
</comment>
<reference evidence="5" key="1">
    <citation type="submission" date="2022-01" db="EMBL/GenBank/DDBJ databases">
        <authorList>
            <person name="Jo J.-H."/>
            <person name="Im W.-T."/>
        </authorList>
    </citation>
    <scope>NUCLEOTIDE SEQUENCE</scope>
    <source>
        <strain evidence="5">I2-34</strain>
    </source>
</reference>
<dbReference type="Proteomes" id="UP001165368">
    <property type="component" value="Unassembled WGS sequence"/>
</dbReference>
<keyword evidence="6" id="KW-1185">Reference proteome</keyword>
<evidence type="ECO:0000256" key="2">
    <source>
        <dbReference type="ARBA" id="ARBA00022448"/>
    </source>
</evidence>
<dbReference type="InterPro" id="IPR018389">
    <property type="entry name" value="DctP_fam"/>
</dbReference>
<dbReference type="Pfam" id="PF03480">
    <property type="entry name" value="DctP"/>
    <property type="match status" value="1"/>
</dbReference>
<feature type="signal peptide" evidence="4">
    <location>
        <begin position="1"/>
        <end position="31"/>
    </location>
</feature>
<name>A0ABS9L463_9MICC</name>